<organism evidence="2 3">
    <name type="scientific">Platanthera zijinensis</name>
    <dbReference type="NCBI Taxonomy" id="2320716"/>
    <lineage>
        <taxon>Eukaryota</taxon>
        <taxon>Viridiplantae</taxon>
        <taxon>Streptophyta</taxon>
        <taxon>Embryophyta</taxon>
        <taxon>Tracheophyta</taxon>
        <taxon>Spermatophyta</taxon>
        <taxon>Magnoliopsida</taxon>
        <taxon>Liliopsida</taxon>
        <taxon>Asparagales</taxon>
        <taxon>Orchidaceae</taxon>
        <taxon>Orchidoideae</taxon>
        <taxon>Orchideae</taxon>
        <taxon>Orchidinae</taxon>
        <taxon>Platanthera</taxon>
    </lineage>
</organism>
<gene>
    <name evidence="2" type="ORF">KSP39_PZI015197</name>
</gene>
<protein>
    <recommendedName>
        <fullName evidence="4">Methyltransferase</fullName>
    </recommendedName>
</protein>
<dbReference type="EMBL" id="JBBWWQ010000013">
    <property type="protein sequence ID" value="KAK8933372.1"/>
    <property type="molecule type" value="Genomic_DNA"/>
</dbReference>
<dbReference type="PANTHER" id="PTHR45180">
    <property type="entry name" value="OS01G0307686 PROTEIN"/>
    <property type="match status" value="1"/>
</dbReference>
<evidence type="ECO:0000313" key="3">
    <source>
        <dbReference type="Proteomes" id="UP001418222"/>
    </source>
</evidence>
<dbReference type="Gene3D" id="3.40.50.150">
    <property type="entry name" value="Vaccinia Virus protein VP39"/>
    <property type="match status" value="1"/>
</dbReference>
<evidence type="ECO:0000313" key="2">
    <source>
        <dbReference type="EMBL" id="KAK8933372.1"/>
    </source>
</evidence>
<dbReference type="Proteomes" id="UP001418222">
    <property type="component" value="Unassembled WGS sequence"/>
</dbReference>
<dbReference type="InterPro" id="IPR029063">
    <property type="entry name" value="SAM-dependent_MTases_sf"/>
</dbReference>
<evidence type="ECO:0008006" key="4">
    <source>
        <dbReference type="Google" id="ProtNLM"/>
    </source>
</evidence>
<reference evidence="2 3" key="1">
    <citation type="journal article" date="2022" name="Nat. Plants">
        <title>Genomes of leafy and leafless Platanthera orchids illuminate the evolution of mycoheterotrophy.</title>
        <authorList>
            <person name="Li M.H."/>
            <person name="Liu K.W."/>
            <person name="Li Z."/>
            <person name="Lu H.C."/>
            <person name="Ye Q.L."/>
            <person name="Zhang D."/>
            <person name="Wang J.Y."/>
            <person name="Li Y.F."/>
            <person name="Zhong Z.M."/>
            <person name="Liu X."/>
            <person name="Yu X."/>
            <person name="Liu D.K."/>
            <person name="Tu X.D."/>
            <person name="Liu B."/>
            <person name="Hao Y."/>
            <person name="Liao X.Y."/>
            <person name="Jiang Y.T."/>
            <person name="Sun W.H."/>
            <person name="Chen J."/>
            <person name="Chen Y.Q."/>
            <person name="Ai Y."/>
            <person name="Zhai J.W."/>
            <person name="Wu S.S."/>
            <person name="Zhou Z."/>
            <person name="Hsiao Y.Y."/>
            <person name="Wu W.L."/>
            <person name="Chen Y.Y."/>
            <person name="Lin Y.F."/>
            <person name="Hsu J.L."/>
            <person name="Li C.Y."/>
            <person name="Wang Z.W."/>
            <person name="Zhao X."/>
            <person name="Zhong W.Y."/>
            <person name="Ma X.K."/>
            <person name="Ma L."/>
            <person name="Huang J."/>
            <person name="Chen G.Z."/>
            <person name="Huang M.Z."/>
            <person name="Huang L."/>
            <person name="Peng D.H."/>
            <person name="Luo Y.B."/>
            <person name="Zou S.Q."/>
            <person name="Chen S.P."/>
            <person name="Lan S."/>
            <person name="Tsai W.C."/>
            <person name="Van de Peer Y."/>
            <person name="Liu Z.J."/>
        </authorList>
    </citation>
    <scope>NUCLEOTIDE SEQUENCE [LARGE SCALE GENOMIC DNA]</scope>
    <source>
        <strain evidence="2">Lor287</strain>
    </source>
</reference>
<accession>A0AAP0B8Q4</accession>
<name>A0AAP0B8Q4_9ASPA</name>
<sequence>MADLYRNREQVQGYASYRPNYPPELFNFIYSKTNGRRQLAWDVATGSGQAAVSFSSLFDVVVDRHRLQPRADLPRPHSPAQRSLRRHPSLLNHPRSPPPGCPAGIRQPNNRRHGPALARHPGLLFPGPRGPAPPRRRRGRLGLRL</sequence>
<comment type="caution">
    <text evidence="2">The sequence shown here is derived from an EMBL/GenBank/DDBJ whole genome shotgun (WGS) entry which is preliminary data.</text>
</comment>
<dbReference type="AlphaFoldDB" id="A0AAP0B8Q4"/>
<evidence type="ECO:0000256" key="1">
    <source>
        <dbReference type="SAM" id="MobiDB-lite"/>
    </source>
</evidence>
<proteinExistence type="predicted"/>
<keyword evidence="3" id="KW-1185">Reference proteome</keyword>
<dbReference type="PANTHER" id="PTHR45180:SF1">
    <property type="entry name" value="OS01G0307686 PROTEIN"/>
    <property type="match status" value="1"/>
</dbReference>
<feature type="compositionally biased region" description="Basic residues" evidence="1">
    <location>
        <begin position="134"/>
        <end position="145"/>
    </location>
</feature>
<feature type="region of interest" description="Disordered" evidence="1">
    <location>
        <begin position="67"/>
        <end position="145"/>
    </location>
</feature>